<evidence type="ECO:0000256" key="6">
    <source>
        <dbReference type="ARBA" id="ARBA00022475"/>
    </source>
</evidence>
<keyword evidence="14" id="KW-0966">Cell projection</keyword>
<dbReference type="Gene3D" id="6.10.250.2080">
    <property type="match status" value="1"/>
</dbReference>
<evidence type="ECO:0000256" key="4">
    <source>
        <dbReference type="ARBA" id="ARBA00021622"/>
    </source>
</evidence>
<evidence type="ECO:0000256" key="3">
    <source>
        <dbReference type="ARBA" id="ARBA00010690"/>
    </source>
</evidence>
<feature type="transmembrane region" description="Helical" evidence="13">
    <location>
        <begin position="443"/>
        <end position="470"/>
    </location>
</feature>
<dbReference type="InterPro" id="IPR002010">
    <property type="entry name" value="T3SS_IM_R"/>
</dbReference>
<dbReference type="Proteomes" id="UP000239471">
    <property type="component" value="Unassembled WGS sequence"/>
</dbReference>
<dbReference type="PRINTS" id="PR00950">
    <property type="entry name" value="TYPE3IMSPROT"/>
</dbReference>
<dbReference type="GO" id="GO:0009306">
    <property type="term" value="P:protein secretion"/>
    <property type="evidence" value="ECO:0007669"/>
    <property type="project" value="InterPro"/>
</dbReference>
<keyword evidence="14" id="KW-0282">Flagellum</keyword>
<dbReference type="GO" id="GO:0005886">
    <property type="term" value="C:plasma membrane"/>
    <property type="evidence" value="ECO:0007669"/>
    <property type="project" value="UniProtKB-SubCell"/>
</dbReference>
<gene>
    <name evidence="14" type="primary">flhB_1</name>
    <name evidence="13" type="synonym">flhB</name>
    <name evidence="14" type="ORF">CLVI_06210</name>
</gene>
<reference evidence="14 15" key="1">
    <citation type="submission" date="2018-03" db="EMBL/GenBank/DDBJ databases">
        <title>Genome sequence of Clostridium vincentii DSM 10228.</title>
        <authorList>
            <person name="Poehlein A."/>
            <person name="Daniel R."/>
        </authorList>
    </citation>
    <scope>NUCLEOTIDE SEQUENCE [LARGE SCALE GENOMIC DNA]</scope>
    <source>
        <strain evidence="14 15">DSM 10228</strain>
    </source>
</reference>
<feature type="transmembrane region" description="Helical" evidence="13">
    <location>
        <begin position="6"/>
        <end position="28"/>
    </location>
</feature>
<keyword evidence="14" id="KW-0969">Cilium</keyword>
<dbReference type="InterPro" id="IPR006136">
    <property type="entry name" value="FlhB"/>
</dbReference>
<dbReference type="OrthoDB" id="9807950at2"/>
<accession>A0A2T0BJE2</accession>
<dbReference type="PANTHER" id="PTHR30531:SF12">
    <property type="entry name" value="FLAGELLAR BIOSYNTHETIC PROTEIN FLHB"/>
    <property type="match status" value="1"/>
</dbReference>
<evidence type="ECO:0000256" key="1">
    <source>
        <dbReference type="ARBA" id="ARBA00004651"/>
    </source>
</evidence>
<dbReference type="Pfam" id="PF01311">
    <property type="entry name" value="Bac_export_1"/>
    <property type="match status" value="1"/>
</dbReference>
<evidence type="ECO:0000313" key="15">
    <source>
        <dbReference type="Proteomes" id="UP000239471"/>
    </source>
</evidence>
<evidence type="ECO:0000256" key="9">
    <source>
        <dbReference type="ARBA" id="ARBA00022927"/>
    </source>
</evidence>
<keyword evidence="5 13" id="KW-0813">Transport</keyword>
<feature type="transmembrane region" description="Helical" evidence="13">
    <location>
        <begin position="116"/>
        <end position="135"/>
    </location>
</feature>
<sequence length="612" mass="67416">MIDTAYFLGLTLVFIRLATFFLVAKVFYPSGTPNILKGVLGIILSFFVISGIDTQSLLEISNNYMLITSIVSEFMCGLVLGFIVGLIFEIAKMAGAFMDTQIGLSMLNMMDPISKTNVTLLSNVSYYMSVVIFFIIDGHHVLIKCLVASFDVIPVGGPIIFQNSFYLILDSFSKYFIIGVRIALPIVLIVLLTDICMALISRTVPAINVMILGMPVRMTVGLLVFVLALPLFIKMMTYAFGTIPDMLSDLLKSLSSVPLILIFAADDKTEDATPKKKSEARKKGQIAKSKDVGIAITMIAITLVILTVSATIIGSLKEYMQVSLQSGILRTLDKSTMGAINITVISKIVFNVLPFVVPIMIAGVAASIAQSGFMLTGEPLKPAFSKLNPIKGFKNIFSMKSLADLIKNLIVVSIVAYIGYKYVDNNYEVILQMSNIYLPSLGIEVLNIILGIFMQITILLVIIGAIDYIVQFKLHNKDLKMSKQEVKEEYKQMEGDPQVKGKIKQKQKEMASKRMMSSVADATVIITNPTHLAVAIKYDDGVNSSPKVVAKGAELIALKIKEIAKENDIPIMENKPLARLIYEQVEIDDEIPQEMFQAVAEILAMVYKLKKK</sequence>
<evidence type="ECO:0000256" key="2">
    <source>
        <dbReference type="ARBA" id="ARBA00009772"/>
    </source>
</evidence>
<evidence type="ECO:0000256" key="7">
    <source>
        <dbReference type="ARBA" id="ARBA00022692"/>
    </source>
</evidence>
<feature type="transmembrane region" description="Helical" evidence="13">
    <location>
        <begin position="292"/>
        <end position="316"/>
    </location>
</feature>
<evidence type="ECO:0000256" key="10">
    <source>
        <dbReference type="ARBA" id="ARBA00022989"/>
    </source>
</evidence>
<keyword evidence="6 13" id="KW-1003">Cell membrane</keyword>
<dbReference type="Pfam" id="PF01312">
    <property type="entry name" value="Bac_export_2"/>
    <property type="match status" value="1"/>
</dbReference>
<comment type="function">
    <text evidence="13">Required for formation of the rod structure in the basal body of the flagellar apparatus. Together with FliI and FliH, may constitute the export apparatus of flagellin.</text>
</comment>
<comment type="subcellular location">
    <subcellularLocation>
        <location evidence="1">Cell membrane</location>
        <topology evidence="1">Multi-pass membrane protein</topology>
    </subcellularLocation>
</comment>
<dbReference type="GO" id="GO:0006605">
    <property type="term" value="P:protein targeting"/>
    <property type="evidence" value="ECO:0007669"/>
    <property type="project" value="InterPro"/>
</dbReference>
<dbReference type="RefSeq" id="WP_106058650.1">
    <property type="nucleotide sequence ID" value="NZ_PVXQ01000004.1"/>
</dbReference>
<dbReference type="NCBIfam" id="TIGR00328">
    <property type="entry name" value="flhB"/>
    <property type="match status" value="1"/>
</dbReference>
<keyword evidence="15" id="KW-1185">Reference proteome</keyword>
<keyword evidence="11 13" id="KW-0472">Membrane</keyword>
<dbReference type="PANTHER" id="PTHR30531">
    <property type="entry name" value="FLAGELLAR BIOSYNTHETIC PROTEIN FLHB"/>
    <property type="match status" value="1"/>
</dbReference>
<dbReference type="NCBIfam" id="NF009411">
    <property type="entry name" value="PRK12772.1"/>
    <property type="match status" value="1"/>
</dbReference>
<dbReference type="FunFam" id="3.40.1690.10:FF:000001">
    <property type="entry name" value="Flagellar biosynthetic protein FlhB"/>
    <property type="match status" value="1"/>
</dbReference>
<comment type="similarity">
    <text evidence="2">Belongs to the FliR/MopE/SpaR family.</text>
</comment>
<dbReference type="EMBL" id="PVXQ01000004">
    <property type="protein sequence ID" value="PRR83967.1"/>
    <property type="molecule type" value="Genomic_DNA"/>
</dbReference>
<keyword evidence="8 13" id="KW-1005">Bacterial flagellum biogenesis</keyword>
<comment type="caution">
    <text evidence="13">Lacks conserved residue(s) required for the propagation of feature annotation.</text>
</comment>
<organism evidence="14 15">
    <name type="scientific">Clostridium vincentii</name>
    <dbReference type="NCBI Taxonomy" id="52704"/>
    <lineage>
        <taxon>Bacteria</taxon>
        <taxon>Bacillati</taxon>
        <taxon>Bacillota</taxon>
        <taxon>Clostridia</taxon>
        <taxon>Eubacteriales</taxon>
        <taxon>Clostridiaceae</taxon>
        <taxon>Clostridium</taxon>
    </lineage>
</organism>
<feature type="transmembrane region" description="Helical" evidence="13">
    <location>
        <begin position="35"/>
        <end position="52"/>
    </location>
</feature>
<dbReference type="Gene3D" id="3.40.1690.10">
    <property type="entry name" value="secretion proteins EscU"/>
    <property type="match status" value="1"/>
</dbReference>
<evidence type="ECO:0000256" key="13">
    <source>
        <dbReference type="RuleBase" id="RU364091"/>
    </source>
</evidence>
<comment type="caution">
    <text evidence="14">The sequence shown here is derived from an EMBL/GenBank/DDBJ whole genome shotgun (WGS) entry which is preliminary data.</text>
</comment>
<feature type="transmembrane region" description="Helical" evidence="13">
    <location>
        <begin position="64"/>
        <end position="88"/>
    </location>
</feature>
<comment type="similarity">
    <text evidence="3 13">Belongs to the type III secretion exporter family.</text>
</comment>
<feature type="transmembrane region" description="Helical" evidence="13">
    <location>
        <begin position="355"/>
        <end position="376"/>
    </location>
</feature>
<evidence type="ECO:0000256" key="5">
    <source>
        <dbReference type="ARBA" id="ARBA00022448"/>
    </source>
</evidence>
<keyword evidence="9 13" id="KW-0653">Protein transport</keyword>
<protein>
    <recommendedName>
        <fullName evidence="4 13">Flagellar biosynthetic protein FlhB</fullName>
    </recommendedName>
</protein>
<evidence type="ECO:0000313" key="14">
    <source>
        <dbReference type="EMBL" id="PRR83967.1"/>
    </source>
</evidence>
<keyword evidence="10 13" id="KW-1133">Transmembrane helix</keyword>
<dbReference type="SUPFAM" id="SSF160544">
    <property type="entry name" value="EscU C-terminal domain-like"/>
    <property type="match status" value="1"/>
</dbReference>
<dbReference type="GO" id="GO:0044780">
    <property type="term" value="P:bacterial-type flagellum assembly"/>
    <property type="evidence" value="ECO:0007669"/>
    <property type="project" value="InterPro"/>
</dbReference>
<dbReference type="InterPro" id="IPR029025">
    <property type="entry name" value="T3SS_substrate_exporter_C"/>
</dbReference>
<name>A0A2T0BJE2_9CLOT</name>
<feature type="transmembrane region" description="Helical" evidence="13">
    <location>
        <begin position="206"/>
        <end position="233"/>
    </location>
</feature>
<keyword evidence="12 13" id="KW-1006">Bacterial flagellum protein export</keyword>
<evidence type="ECO:0000256" key="8">
    <source>
        <dbReference type="ARBA" id="ARBA00022795"/>
    </source>
</evidence>
<feature type="transmembrane region" description="Helical" evidence="13">
    <location>
        <begin position="182"/>
        <end position="200"/>
    </location>
</feature>
<proteinExistence type="inferred from homology"/>
<evidence type="ECO:0000256" key="11">
    <source>
        <dbReference type="ARBA" id="ARBA00023136"/>
    </source>
</evidence>
<dbReference type="InterPro" id="IPR006135">
    <property type="entry name" value="T3SS_substrate_exporter"/>
</dbReference>
<evidence type="ECO:0000256" key="12">
    <source>
        <dbReference type="ARBA" id="ARBA00023225"/>
    </source>
</evidence>
<keyword evidence="7 13" id="KW-0812">Transmembrane</keyword>
<dbReference type="AlphaFoldDB" id="A0A2T0BJE2"/>